<dbReference type="Proteomes" id="UP000663879">
    <property type="component" value="Unassembled WGS sequence"/>
</dbReference>
<dbReference type="GO" id="GO:0007281">
    <property type="term" value="P:germ cell development"/>
    <property type="evidence" value="ECO:0007669"/>
    <property type="project" value="TreeGrafter"/>
</dbReference>
<dbReference type="SMART" id="SM00358">
    <property type="entry name" value="DSRM"/>
    <property type="match status" value="4"/>
</dbReference>
<organism evidence="5 6">
    <name type="scientific">Brachionus calyciflorus</name>
    <dbReference type="NCBI Taxonomy" id="104777"/>
    <lineage>
        <taxon>Eukaryota</taxon>
        <taxon>Metazoa</taxon>
        <taxon>Spiralia</taxon>
        <taxon>Gnathifera</taxon>
        <taxon>Rotifera</taxon>
        <taxon>Eurotatoria</taxon>
        <taxon>Monogononta</taxon>
        <taxon>Pseudotrocha</taxon>
        <taxon>Ploima</taxon>
        <taxon>Brachionidae</taxon>
        <taxon>Brachionus</taxon>
    </lineage>
</organism>
<keyword evidence="6" id="KW-1185">Reference proteome</keyword>
<dbReference type="SUPFAM" id="SSF54768">
    <property type="entry name" value="dsRNA-binding domain-like"/>
    <property type="match status" value="4"/>
</dbReference>
<comment type="caution">
    <text evidence="5">The sequence shown here is derived from an EMBL/GenBank/DDBJ whole genome shotgun (WGS) entry which is preliminary data.</text>
</comment>
<evidence type="ECO:0000313" key="5">
    <source>
        <dbReference type="EMBL" id="CAF0921654.1"/>
    </source>
</evidence>
<feature type="domain" description="DRBM" evidence="4">
    <location>
        <begin position="181"/>
        <end position="253"/>
    </location>
</feature>
<evidence type="ECO:0000259" key="4">
    <source>
        <dbReference type="PROSITE" id="PS50137"/>
    </source>
</evidence>
<sequence length="921" mass="105362">MLQNSLEISSQNTHSKLTNGPMTSTTINNLDTNLNEITTFNNENNFKNKLQSNFNRPNLKNNFFYSNTHMHFNNQFYPSQMNNNNHQFFSSFHNAKNFYGLSSVTYQDRRNYLKTKKEQNMHKLWPHTVNTPMTSEPNCTESKEEEVKKNVEGAASESKYDSQLNTETVETVKKSESNDKTPMCLIHELVKFNKIKNEYVLLDEKGPAHKKTFYVQLKLGVGLPEEESYQSSGNSIKKAQHKAAEIALNETKFKKPTPRVKSNEINVKKVQQKPTTKNKVLKPHESNTVKLNSLCMKLGIRANYEHQTNPMANIYTSFNTSEYKPFVYQPAQMYPNFGRNNFNYPNQFQFRNKLNYRIQRNGSDLNGIYSVKLKIVDQEFMANGESLQAAKHKAAEKALEYFSQEENMNKAKKFAEQFKVKVNNQKNGTHNKDESDSKPTNESKSESKVTILSRVKSPEQENIDQNEISTTDQKSINQTKSEISILLEFSYRQKKPVKFELVNESGPSHIKKFVTKCSIGTKSETNSSDQSDEYIEVFGEGNSKKQSKQKSAIELLKKLREKYDMTQFESQNTKKEALKKPESKITNDSEKKQRKPKPKNIVVLNKTTPEYGNGTINPITRLNQIQQAKKESEPIFDLVSSINRFKRNDYTKSRSEFTMSVTVKCTNGETHRCEGKGTTKKMAKHNAAEAMLIKLGYPTKPVQTNIKPALKMNDETNNETLEANKQEKKVKFIDQNLPDGDEEKKKVNKLPKSNQQQQKVKIFKDQLTDIDKLKEPVCLLDKNEMGLCAKISSELLDSINMNESEFYSKTAEDYLGKKEETAVITAKDFNDTLEGRVKFKILNNGSEINYKAALDFVANIFNIKCNYQSILGRDGSVNSYLTLSILSNTDKPFSGQGATFIQSSNIAALNALQYLANHHKK</sequence>
<dbReference type="AlphaFoldDB" id="A0A814B444"/>
<dbReference type="InterPro" id="IPR051740">
    <property type="entry name" value="DRBM-containing_protein"/>
</dbReference>
<dbReference type="GO" id="GO:0043025">
    <property type="term" value="C:neuronal cell body"/>
    <property type="evidence" value="ECO:0007669"/>
    <property type="project" value="TreeGrafter"/>
</dbReference>
<dbReference type="EMBL" id="CAJNOC010002247">
    <property type="protein sequence ID" value="CAF0921654.1"/>
    <property type="molecule type" value="Genomic_DNA"/>
</dbReference>
<dbReference type="CDD" id="cd19857">
    <property type="entry name" value="DSRM_STAU_rpt1"/>
    <property type="match status" value="1"/>
</dbReference>
<feature type="domain" description="DRBM" evidence="4">
    <location>
        <begin position="617"/>
        <end position="697"/>
    </location>
</feature>
<feature type="compositionally biased region" description="Basic and acidic residues" evidence="3">
    <location>
        <begin position="430"/>
        <end position="447"/>
    </location>
</feature>
<accession>A0A814B444</accession>
<feature type="domain" description="DRBM" evidence="4">
    <location>
        <begin position="329"/>
        <end position="404"/>
    </location>
</feature>
<feature type="region of interest" description="Disordered" evidence="3">
    <location>
        <begin position="567"/>
        <end position="600"/>
    </location>
</feature>
<dbReference type="FunFam" id="3.30.160.20:FF:000007">
    <property type="entry name" value="Double-stranded RNA-binding protein Staufen homolog 1"/>
    <property type="match status" value="2"/>
</dbReference>
<evidence type="ECO:0000256" key="3">
    <source>
        <dbReference type="SAM" id="MobiDB-lite"/>
    </source>
</evidence>
<feature type="domain" description="DRBM" evidence="4">
    <location>
        <begin position="481"/>
        <end position="561"/>
    </location>
</feature>
<dbReference type="Gene3D" id="3.30.160.20">
    <property type="match status" value="5"/>
</dbReference>
<dbReference type="GO" id="GO:0035418">
    <property type="term" value="P:protein localization to synapse"/>
    <property type="evidence" value="ECO:0007669"/>
    <property type="project" value="TreeGrafter"/>
</dbReference>
<dbReference type="GO" id="GO:0098964">
    <property type="term" value="P:anterograde dendritic transport of messenger ribonucleoprotein complex"/>
    <property type="evidence" value="ECO:0007669"/>
    <property type="project" value="TreeGrafter"/>
</dbReference>
<feature type="region of interest" description="Disordered" evidence="3">
    <location>
        <begin position="735"/>
        <end position="755"/>
    </location>
</feature>
<protein>
    <recommendedName>
        <fullName evidence="4">DRBM domain-containing protein</fullName>
    </recommendedName>
</protein>
<evidence type="ECO:0000256" key="2">
    <source>
        <dbReference type="PROSITE-ProRule" id="PRU00266"/>
    </source>
</evidence>
<dbReference type="GO" id="GO:0008298">
    <property type="term" value="P:intracellular mRNA localization"/>
    <property type="evidence" value="ECO:0007669"/>
    <property type="project" value="TreeGrafter"/>
</dbReference>
<feature type="region of interest" description="Disordered" evidence="3">
    <location>
        <begin position="1"/>
        <end position="22"/>
    </location>
</feature>
<feature type="region of interest" description="Disordered" evidence="3">
    <location>
        <begin position="422"/>
        <end position="475"/>
    </location>
</feature>
<gene>
    <name evidence="5" type="ORF">OXX778_LOCUS12416</name>
</gene>
<keyword evidence="1 2" id="KW-0694">RNA-binding</keyword>
<dbReference type="GO" id="GO:0032839">
    <property type="term" value="C:dendrite cytoplasm"/>
    <property type="evidence" value="ECO:0007669"/>
    <property type="project" value="GOC"/>
</dbReference>
<feature type="compositionally biased region" description="Polar residues" evidence="3">
    <location>
        <begin position="463"/>
        <end position="475"/>
    </location>
</feature>
<reference evidence="5" key="1">
    <citation type="submission" date="2021-02" db="EMBL/GenBank/DDBJ databases">
        <authorList>
            <person name="Nowell W R."/>
        </authorList>
    </citation>
    <scope>NUCLEOTIDE SEQUENCE</scope>
    <source>
        <strain evidence="5">Ploen Becks lab</strain>
    </source>
</reference>
<dbReference type="CDD" id="cd19860">
    <property type="entry name" value="DSRM_STAU_rpt4"/>
    <property type="match status" value="1"/>
</dbReference>
<proteinExistence type="predicted"/>
<dbReference type="InterPro" id="IPR014720">
    <property type="entry name" value="dsRBD_dom"/>
</dbReference>
<dbReference type="Pfam" id="PF00035">
    <property type="entry name" value="dsrm"/>
    <property type="match status" value="3"/>
</dbReference>
<dbReference type="PANTHER" id="PTHR46054:SF3">
    <property type="entry name" value="MATERNAL EFFECT PROTEIN STAUFEN"/>
    <property type="match status" value="1"/>
</dbReference>
<dbReference type="GO" id="GO:0003725">
    <property type="term" value="F:double-stranded RNA binding"/>
    <property type="evidence" value="ECO:0007669"/>
    <property type="project" value="TreeGrafter"/>
</dbReference>
<dbReference type="GO" id="GO:0005886">
    <property type="term" value="C:plasma membrane"/>
    <property type="evidence" value="ECO:0007669"/>
    <property type="project" value="TreeGrafter"/>
</dbReference>
<dbReference type="GO" id="GO:0010494">
    <property type="term" value="C:cytoplasmic stress granule"/>
    <property type="evidence" value="ECO:0007669"/>
    <property type="project" value="TreeGrafter"/>
</dbReference>
<name>A0A814B444_9BILA</name>
<evidence type="ECO:0000313" key="6">
    <source>
        <dbReference type="Proteomes" id="UP000663879"/>
    </source>
</evidence>
<dbReference type="PANTHER" id="PTHR46054">
    <property type="entry name" value="MATERNAL EFFECT PROTEIN STAUFEN"/>
    <property type="match status" value="1"/>
</dbReference>
<dbReference type="GO" id="GO:0003729">
    <property type="term" value="F:mRNA binding"/>
    <property type="evidence" value="ECO:0007669"/>
    <property type="project" value="TreeGrafter"/>
</dbReference>
<dbReference type="PROSITE" id="PS50137">
    <property type="entry name" value="DS_RBD"/>
    <property type="match status" value="4"/>
</dbReference>
<feature type="compositionally biased region" description="Basic and acidic residues" evidence="3">
    <location>
        <begin position="572"/>
        <end position="591"/>
    </location>
</feature>
<dbReference type="OrthoDB" id="10037267at2759"/>
<evidence type="ECO:0000256" key="1">
    <source>
        <dbReference type="ARBA" id="ARBA00022884"/>
    </source>
</evidence>